<comment type="caution">
    <text evidence="2">The sequence shown here is derived from an EMBL/GenBank/DDBJ whole genome shotgun (WGS) entry which is preliminary data.</text>
</comment>
<sequence length="76" mass="8075">MDLPPPELDVQPPPIPSDGGKLRRPSATELLLAPLKQFVAQSQKAFEYLSPNAPEDPEPGDSTDDGMASVESLGDC</sequence>
<keyword evidence="3" id="KW-1185">Reference proteome</keyword>
<name>A0AAN8GIW4_9TELE</name>
<feature type="compositionally biased region" description="Pro residues" evidence="1">
    <location>
        <begin position="1"/>
        <end position="16"/>
    </location>
</feature>
<dbReference type="Proteomes" id="UP001335648">
    <property type="component" value="Unassembled WGS sequence"/>
</dbReference>
<evidence type="ECO:0000313" key="2">
    <source>
        <dbReference type="EMBL" id="KAK5879474.1"/>
    </source>
</evidence>
<feature type="region of interest" description="Disordered" evidence="1">
    <location>
        <begin position="49"/>
        <end position="76"/>
    </location>
</feature>
<evidence type="ECO:0000313" key="3">
    <source>
        <dbReference type="Proteomes" id="UP001335648"/>
    </source>
</evidence>
<feature type="region of interest" description="Disordered" evidence="1">
    <location>
        <begin position="1"/>
        <end position="24"/>
    </location>
</feature>
<evidence type="ECO:0000256" key="1">
    <source>
        <dbReference type="SAM" id="MobiDB-lite"/>
    </source>
</evidence>
<dbReference type="EMBL" id="JAULUE010002064">
    <property type="protein sequence ID" value="KAK5879474.1"/>
    <property type="molecule type" value="Genomic_DNA"/>
</dbReference>
<reference evidence="2 3" key="1">
    <citation type="journal article" date="2023" name="Mol. Biol. Evol.">
        <title>Genomics of Secondarily Temperate Adaptation in the Only Non-Antarctic Icefish.</title>
        <authorList>
            <person name="Rivera-Colon A.G."/>
            <person name="Rayamajhi N."/>
            <person name="Minhas B.F."/>
            <person name="Madrigal G."/>
            <person name="Bilyk K.T."/>
            <person name="Yoon V."/>
            <person name="Hune M."/>
            <person name="Gregory S."/>
            <person name="Cheng C.H.C."/>
            <person name="Catchen J.M."/>
        </authorList>
    </citation>
    <scope>NUCLEOTIDE SEQUENCE [LARGE SCALE GENOMIC DNA]</scope>
    <source>
        <strain evidence="2">JC2023a</strain>
    </source>
</reference>
<dbReference type="AlphaFoldDB" id="A0AAN8GIW4"/>
<proteinExistence type="predicted"/>
<protein>
    <submittedName>
        <fullName evidence="2">Uncharacterized protein</fullName>
    </submittedName>
</protein>
<organism evidence="2 3">
    <name type="scientific">Champsocephalus esox</name>
    <name type="common">pike icefish</name>
    <dbReference type="NCBI Taxonomy" id="159716"/>
    <lineage>
        <taxon>Eukaryota</taxon>
        <taxon>Metazoa</taxon>
        <taxon>Chordata</taxon>
        <taxon>Craniata</taxon>
        <taxon>Vertebrata</taxon>
        <taxon>Euteleostomi</taxon>
        <taxon>Actinopterygii</taxon>
        <taxon>Neopterygii</taxon>
        <taxon>Teleostei</taxon>
        <taxon>Neoteleostei</taxon>
        <taxon>Acanthomorphata</taxon>
        <taxon>Eupercaria</taxon>
        <taxon>Perciformes</taxon>
        <taxon>Notothenioidei</taxon>
        <taxon>Channichthyidae</taxon>
        <taxon>Champsocephalus</taxon>
    </lineage>
</organism>
<feature type="compositionally biased region" description="Acidic residues" evidence="1">
    <location>
        <begin position="55"/>
        <end position="64"/>
    </location>
</feature>
<accession>A0AAN8GIW4</accession>
<gene>
    <name evidence="2" type="ORF">CesoFtcFv8_022586</name>
</gene>